<proteinExistence type="predicted"/>
<gene>
    <name evidence="2" type="ORF">EZ428_07195</name>
</gene>
<name>A0A4R0N3U4_9SPHI</name>
<feature type="domain" description="DinB-like" evidence="1">
    <location>
        <begin position="20"/>
        <end position="149"/>
    </location>
</feature>
<evidence type="ECO:0000313" key="3">
    <source>
        <dbReference type="Proteomes" id="UP000292884"/>
    </source>
</evidence>
<dbReference type="AlphaFoldDB" id="A0A4R0N3U4"/>
<dbReference type="Gene3D" id="1.20.120.450">
    <property type="entry name" value="dinb family like domain"/>
    <property type="match status" value="1"/>
</dbReference>
<comment type="caution">
    <text evidence="2">The sequence shown here is derived from an EMBL/GenBank/DDBJ whole genome shotgun (WGS) entry which is preliminary data.</text>
</comment>
<dbReference type="InterPro" id="IPR024775">
    <property type="entry name" value="DinB-like"/>
</dbReference>
<keyword evidence="3" id="KW-1185">Reference proteome</keyword>
<organism evidence="2 3">
    <name type="scientific">Pedobacter frigiditerrae</name>
    <dbReference type="NCBI Taxonomy" id="2530452"/>
    <lineage>
        <taxon>Bacteria</taxon>
        <taxon>Pseudomonadati</taxon>
        <taxon>Bacteroidota</taxon>
        <taxon>Sphingobacteriia</taxon>
        <taxon>Sphingobacteriales</taxon>
        <taxon>Sphingobacteriaceae</taxon>
        <taxon>Pedobacter</taxon>
    </lineage>
</organism>
<dbReference type="OrthoDB" id="9814103at2"/>
<dbReference type="RefSeq" id="WP_131552408.1">
    <property type="nucleotide sequence ID" value="NZ_SJSK01000001.1"/>
</dbReference>
<accession>A0A4R0N3U4</accession>
<dbReference type="SUPFAM" id="SSF109854">
    <property type="entry name" value="DinB/YfiT-like putative metalloenzymes"/>
    <property type="match status" value="1"/>
</dbReference>
<dbReference type="Proteomes" id="UP000292884">
    <property type="component" value="Unassembled WGS sequence"/>
</dbReference>
<dbReference type="EMBL" id="SJSK01000001">
    <property type="protein sequence ID" value="TCC94549.1"/>
    <property type="molecule type" value="Genomic_DNA"/>
</dbReference>
<dbReference type="InterPro" id="IPR034660">
    <property type="entry name" value="DinB/YfiT-like"/>
</dbReference>
<evidence type="ECO:0000259" key="1">
    <source>
        <dbReference type="Pfam" id="PF12867"/>
    </source>
</evidence>
<reference evidence="2 3" key="1">
    <citation type="submission" date="2019-02" db="EMBL/GenBank/DDBJ databases">
        <title>Pedobacter sp. RP-1-13 sp. nov., isolated from Arctic soil.</title>
        <authorList>
            <person name="Dahal R.H."/>
        </authorList>
    </citation>
    <scope>NUCLEOTIDE SEQUENCE [LARGE SCALE GENOMIC DNA]</scope>
    <source>
        <strain evidence="2 3">RP-1-13</strain>
    </source>
</reference>
<dbReference type="Pfam" id="PF12867">
    <property type="entry name" value="DinB_2"/>
    <property type="match status" value="1"/>
</dbReference>
<sequence>MINLVDELQKAYNGDAWHGGNTLSLLVTANAEKVFTHPIPNAHSIAELVLHLTSWTEEVLERIDGQVAKEPANGDWPIPIDMSETGWNEILNQFKSANQKLIETLSDLNSSNWSNEVMDERNPSLGSGVNNAQLINGLIQHHAYHSGQIALLVKF</sequence>
<protein>
    <submittedName>
        <fullName evidence="2">DinB family protein</fullName>
    </submittedName>
</protein>
<evidence type="ECO:0000313" key="2">
    <source>
        <dbReference type="EMBL" id="TCC94549.1"/>
    </source>
</evidence>